<dbReference type="Pfam" id="PF16944">
    <property type="entry name" value="KCH"/>
    <property type="match status" value="1"/>
</dbReference>
<evidence type="ECO:0000313" key="3">
    <source>
        <dbReference type="EMBL" id="KAH9835499.1"/>
    </source>
</evidence>
<feature type="transmembrane region" description="Helical" evidence="2">
    <location>
        <begin position="34"/>
        <end position="59"/>
    </location>
</feature>
<feature type="compositionally biased region" description="Polar residues" evidence="1">
    <location>
        <begin position="448"/>
        <end position="468"/>
    </location>
</feature>
<evidence type="ECO:0000256" key="1">
    <source>
        <dbReference type="SAM" id="MobiDB-lite"/>
    </source>
</evidence>
<feature type="compositionally biased region" description="Polar residues" evidence="1">
    <location>
        <begin position="634"/>
        <end position="673"/>
    </location>
</feature>
<feature type="transmembrane region" description="Helical" evidence="2">
    <location>
        <begin position="79"/>
        <end position="100"/>
    </location>
</feature>
<dbReference type="PANTHER" id="PTHR36424">
    <property type="entry name" value="PHEROMONE-REGULATED MEMBRANE PROTEIN 6"/>
    <property type="match status" value="1"/>
</dbReference>
<dbReference type="PANTHER" id="PTHR36424:SF1">
    <property type="entry name" value="LOW AFFINITY K(+) TRANSPORTER 1-RELATED"/>
    <property type="match status" value="1"/>
</dbReference>
<keyword evidence="3" id="KW-0407">Ion channel</keyword>
<name>A0A9W7SW96_9PEZI</name>
<keyword evidence="2" id="KW-0812">Transmembrane</keyword>
<evidence type="ECO:0000313" key="4">
    <source>
        <dbReference type="Proteomes" id="UP001138500"/>
    </source>
</evidence>
<dbReference type="GO" id="GO:0015079">
    <property type="term" value="F:potassium ion transmembrane transporter activity"/>
    <property type="evidence" value="ECO:0007669"/>
    <property type="project" value="InterPro"/>
</dbReference>
<feature type="compositionally biased region" description="Polar residues" evidence="1">
    <location>
        <begin position="758"/>
        <end position="770"/>
    </location>
</feature>
<proteinExistence type="predicted"/>
<reference evidence="3 4" key="1">
    <citation type="journal article" date="2018" name="IMA Fungus">
        <title>IMA Genome-F 10: Nine draft genome sequences of Claviceps purpurea s.lat., including C. arundinis, C. humidiphila, and C. cf. spartinae, pseudomolecules for the pitch canker pathogen Fusarium circinatum, draft genome of Davidsoniella eucalypti, Grosmannia galeiformis, Quambalaria eucalypti, and Teratosphaeria destructans.</title>
        <authorList>
            <person name="Wingfield B.D."/>
            <person name="Liu M."/>
            <person name="Nguyen H.D."/>
            <person name="Lane F.A."/>
            <person name="Morgan S.W."/>
            <person name="De Vos L."/>
            <person name="Wilken P.M."/>
            <person name="Duong T.A."/>
            <person name="Aylward J."/>
            <person name="Coetzee M.P."/>
            <person name="Dadej K."/>
            <person name="De Beer Z.W."/>
            <person name="Findlay W."/>
            <person name="Havenga M."/>
            <person name="Kolarik M."/>
            <person name="Menzies J.G."/>
            <person name="Naidoo K."/>
            <person name="Pochopski O."/>
            <person name="Shoukouhi P."/>
            <person name="Santana Q.C."/>
            <person name="Seifert K.A."/>
            <person name="Soal N."/>
            <person name="Steenkamp E.T."/>
            <person name="Tatham C.T."/>
            <person name="van der Nest M.A."/>
            <person name="Wingfield M.J."/>
        </authorList>
    </citation>
    <scope>NUCLEOTIDE SEQUENCE [LARGE SCALE GENOMIC DNA]</scope>
    <source>
        <strain evidence="3">CMW44962</strain>
    </source>
</reference>
<feature type="region of interest" description="Disordered" evidence="1">
    <location>
        <begin position="287"/>
        <end position="708"/>
    </location>
</feature>
<organism evidence="3 4">
    <name type="scientific">Teratosphaeria destructans</name>
    <dbReference type="NCBI Taxonomy" id="418781"/>
    <lineage>
        <taxon>Eukaryota</taxon>
        <taxon>Fungi</taxon>
        <taxon>Dikarya</taxon>
        <taxon>Ascomycota</taxon>
        <taxon>Pezizomycotina</taxon>
        <taxon>Dothideomycetes</taxon>
        <taxon>Dothideomycetidae</taxon>
        <taxon>Mycosphaerellales</taxon>
        <taxon>Teratosphaeriaceae</taxon>
        <taxon>Teratosphaeria</taxon>
    </lineage>
</organism>
<sequence length="791" mass="86756">MCCGGDRDKGPPEYTQKWEFITLSDFRHASFWTYLAYGWLWFMAFVAVAVYTLDTYTAINLLAFNTWSSSVKATLSIKYTKWIFSGCIILSWLLCMYGWLRAIRVIRRGGVAESYMDPLAVTLQSMRSQGWRRFLVFTELTKSKKGVDYIAFFVYFAFQGAIRVILAEGPRQAVNAYTLYSVMDAKIEVHHGPSDGHSSIQQFFINLQSLANENTRQTLIYCAMLTTLVIWVFSALSLIIATILYLIFLWHYIPQRDGRLKVFCRRKIDKRLEKVVEHKIKAALEEEEAAKRREARKIERERKKNGEAMPSPKMLGDVGRQPTLPQLDGTPNLSRQPDETKDGFGLVRRQTNTTMTTLPPYSSRPPTRNQMERQPTLPDIDRPPMPNRAETEASAWTSRSYESGMPLLSNAGYAGGDGRGTPGMPPSARQHSIMSFQSQRPMRDMDGSQASMQQRSFTPTAANGSNGSMYGRPPTRGHPGPGMRGPPPGPGRFPPRSNTGGFEDGQRSVSSPMGPPPHPNTAIGFGQAPMGGPAPYTPGAMGPPPRSNTGFGYEPASTSRQSPASMRPPPRSNTSQGSGAPGGGLPPLSRQQTFGSLHSQQNSFSRPTPPPQRKRTDTSFNQPSSFSAEPESYEMTSHPFTNPVQKSPMEISSGSGAQSVRTYTPFNPSRMNTASPAPPPSAPLLPSGLQPGPKRTITLAGGPGTEDSYFGSVQHVPQRNVTAPVVDNNRLTVVSQEARISGGEGYGDIFDAYGGPSERNSMWPSDSSGSPEEARAHQGARGGYGGPGGRW</sequence>
<keyword evidence="4" id="KW-1185">Reference proteome</keyword>
<keyword evidence="3" id="KW-0813">Transport</keyword>
<feature type="compositionally biased region" description="Polar residues" evidence="1">
    <location>
        <begin position="429"/>
        <end position="440"/>
    </location>
</feature>
<evidence type="ECO:0000256" key="2">
    <source>
        <dbReference type="SAM" id="Phobius"/>
    </source>
</evidence>
<dbReference type="OrthoDB" id="436496at2759"/>
<reference evidence="3 4" key="2">
    <citation type="journal article" date="2021" name="Curr. Genet.">
        <title>Genetic response to nitrogen starvation in the aggressive Eucalyptus foliar pathogen Teratosphaeria destructans.</title>
        <authorList>
            <person name="Havenga M."/>
            <person name="Wingfield B.D."/>
            <person name="Wingfield M.J."/>
            <person name="Dreyer L.L."/>
            <person name="Roets F."/>
            <person name="Aylward J."/>
        </authorList>
    </citation>
    <scope>NUCLEOTIDE SEQUENCE [LARGE SCALE GENOMIC DNA]</scope>
    <source>
        <strain evidence="3">CMW44962</strain>
    </source>
</reference>
<feature type="compositionally biased region" description="Polar residues" evidence="1">
    <location>
        <begin position="349"/>
        <end position="373"/>
    </location>
</feature>
<comment type="caution">
    <text evidence="3">The sequence shown here is derived from an EMBL/GenBank/DDBJ whole genome shotgun (WGS) entry which is preliminary data.</text>
</comment>
<dbReference type="GO" id="GO:0005886">
    <property type="term" value="C:plasma membrane"/>
    <property type="evidence" value="ECO:0007669"/>
    <property type="project" value="InterPro"/>
</dbReference>
<protein>
    <submittedName>
        <fullName evidence="3">Fungal potassium channel</fullName>
    </submittedName>
</protein>
<dbReference type="Proteomes" id="UP001138500">
    <property type="component" value="Unassembled WGS sequence"/>
</dbReference>
<feature type="transmembrane region" description="Helical" evidence="2">
    <location>
        <begin position="219"/>
        <end position="252"/>
    </location>
</feature>
<feature type="region of interest" description="Disordered" evidence="1">
    <location>
        <begin position="742"/>
        <end position="791"/>
    </location>
</feature>
<feature type="compositionally biased region" description="Basic and acidic residues" evidence="1">
    <location>
        <begin position="287"/>
        <end position="306"/>
    </location>
</feature>
<keyword evidence="2" id="KW-1133">Transmembrane helix</keyword>
<dbReference type="InterPro" id="IPR031606">
    <property type="entry name" value="Kch1/2"/>
</dbReference>
<dbReference type="AlphaFoldDB" id="A0A9W7SW96"/>
<feature type="compositionally biased region" description="Low complexity" evidence="1">
    <location>
        <begin position="684"/>
        <end position="693"/>
    </location>
</feature>
<feature type="compositionally biased region" description="Polar residues" evidence="1">
    <location>
        <begin position="590"/>
        <end position="606"/>
    </location>
</feature>
<dbReference type="EMBL" id="RIBY02000913">
    <property type="protein sequence ID" value="KAH9835499.1"/>
    <property type="molecule type" value="Genomic_DNA"/>
</dbReference>
<accession>A0A9W7SW96</accession>
<feature type="compositionally biased region" description="Polar residues" evidence="1">
    <location>
        <begin position="618"/>
        <end position="627"/>
    </location>
</feature>
<feature type="compositionally biased region" description="Gly residues" evidence="1">
    <location>
        <begin position="780"/>
        <end position="791"/>
    </location>
</feature>
<gene>
    <name evidence="3" type="ORF">Tdes44962_MAKER08526</name>
</gene>
<feature type="compositionally biased region" description="Pro residues" evidence="1">
    <location>
        <begin position="484"/>
        <end position="493"/>
    </location>
</feature>
<keyword evidence="2" id="KW-0472">Membrane</keyword>
<keyword evidence="3" id="KW-0406">Ion transport</keyword>